<dbReference type="EMBL" id="LAZR01003411">
    <property type="protein sequence ID" value="KKN18595.1"/>
    <property type="molecule type" value="Genomic_DNA"/>
</dbReference>
<sequence length="152" mass="16796">MSVVRRSPRTNFGTPIYAGQLHIDNSTAYSKITVNNSGAIVNAPGLRYSEADSIWEFSNDGITWVPISSGVSGSANYKVIEFLSLDILAEIDHTLPNGQTYTMGEGKYMSIYFNGQLLSHDGNREYDYVEINSTTVKFHFEIPAGAILTYIV</sequence>
<dbReference type="AlphaFoldDB" id="A0A0F9NGB9"/>
<evidence type="ECO:0000313" key="1">
    <source>
        <dbReference type="EMBL" id="KKN18595.1"/>
    </source>
</evidence>
<reference evidence="1" key="1">
    <citation type="journal article" date="2015" name="Nature">
        <title>Complex archaea that bridge the gap between prokaryotes and eukaryotes.</title>
        <authorList>
            <person name="Spang A."/>
            <person name="Saw J.H."/>
            <person name="Jorgensen S.L."/>
            <person name="Zaremba-Niedzwiedzka K."/>
            <person name="Martijn J."/>
            <person name="Lind A.E."/>
            <person name="van Eijk R."/>
            <person name="Schleper C."/>
            <person name="Guy L."/>
            <person name="Ettema T.J."/>
        </authorList>
    </citation>
    <scope>NUCLEOTIDE SEQUENCE</scope>
</reference>
<gene>
    <name evidence="1" type="ORF">LCGC14_0954190</name>
</gene>
<name>A0A0F9NGB9_9ZZZZ</name>
<comment type="caution">
    <text evidence="1">The sequence shown here is derived from an EMBL/GenBank/DDBJ whole genome shotgun (WGS) entry which is preliminary data.</text>
</comment>
<proteinExistence type="predicted"/>
<organism evidence="1">
    <name type="scientific">marine sediment metagenome</name>
    <dbReference type="NCBI Taxonomy" id="412755"/>
    <lineage>
        <taxon>unclassified sequences</taxon>
        <taxon>metagenomes</taxon>
        <taxon>ecological metagenomes</taxon>
    </lineage>
</organism>
<accession>A0A0F9NGB9</accession>
<protein>
    <submittedName>
        <fullName evidence="1">Uncharacterized protein</fullName>
    </submittedName>
</protein>